<evidence type="ECO:0000313" key="3">
    <source>
        <dbReference type="Proteomes" id="UP000467240"/>
    </source>
</evidence>
<evidence type="ECO:0000313" key="2">
    <source>
        <dbReference type="EMBL" id="KAB1657756.1"/>
    </source>
</evidence>
<name>A0A7J5BTT5_9MICO</name>
<sequence length="151" mass="16747">MPRFPPVTRTVRTVMVLLLIGTSILWARRATSGPLGAPTAVGLTPNEGARAHRMKQHGTNITSMPETVEEERRARMRKYVIMMSIRMACFIALIWVRGPWMFVFAAGAIFLPYFAVVVANAIRSRRVDAVERPGELVVGQPRQRDGGSEAA</sequence>
<keyword evidence="1" id="KW-0472">Membrane</keyword>
<gene>
    <name evidence="2" type="ORF">F8O01_07305</name>
</gene>
<keyword evidence="1" id="KW-0812">Transmembrane</keyword>
<protein>
    <submittedName>
        <fullName evidence="2">DUF3099 domain-containing protein</fullName>
    </submittedName>
</protein>
<dbReference type="InterPro" id="IPR021449">
    <property type="entry name" value="DUF3099"/>
</dbReference>
<keyword evidence="1" id="KW-1133">Transmembrane helix</keyword>
<comment type="caution">
    <text evidence="2">The sequence shown here is derived from an EMBL/GenBank/DDBJ whole genome shotgun (WGS) entry which is preliminary data.</text>
</comment>
<reference evidence="2 3" key="1">
    <citation type="submission" date="2019-09" db="EMBL/GenBank/DDBJ databases">
        <title>Phylogeny of genus Pseudoclavibacter and closely related genus.</title>
        <authorList>
            <person name="Li Y."/>
        </authorList>
    </citation>
    <scope>NUCLEOTIDE SEQUENCE [LARGE SCALE GENOMIC DNA]</scope>
    <source>
        <strain evidence="2 3">DSM 23821</strain>
    </source>
</reference>
<proteinExistence type="predicted"/>
<evidence type="ECO:0000256" key="1">
    <source>
        <dbReference type="SAM" id="Phobius"/>
    </source>
</evidence>
<accession>A0A7J5BTT5</accession>
<dbReference type="EMBL" id="WBJZ01000008">
    <property type="protein sequence ID" value="KAB1657756.1"/>
    <property type="molecule type" value="Genomic_DNA"/>
</dbReference>
<feature type="transmembrane region" description="Helical" evidence="1">
    <location>
        <begin position="79"/>
        <end position="96"/>
    </location>
</feature>
<dbReference type="OrthoDB" id="4229919at2"/>
<organism evidence="2 3">
    <name type="scientific">Pseudoclavibacter chungangensis</name>
    <dbReference type="NCBI Taxonomy" id="587635"/>
    <lineage>
        <taxon>Bacteria</taxon>
        <taxon>Bacillati</taxon>
        <taxon>Actinomycetota</taxon>
        <taxon>Actinomycetes</taxon>
        <taxon>Micrococcales</taxon>
        <taxon>Microbacteriaceae</taxon>
        <taxon>Pseudoclavibacter</taxon>
    </lineage>
</organism>
<dbReference type="AlphaFoldDB" id="A0A7J5BTT5"/>
<dbReference type="Pfam" id="PF11298">
    <property type="entry name" value="DUF3099"/>
    <property type="match status" value="1"/>
</dbReference>
<feature type="transmembrane region" description="Helical" evidence="1">
    <location>
        <begin position="102"/>
        <end position="122"/>
    </location>
</feature>
<dbReference type="Proteomes" id="UP000467240">
    <property type="component" value="Unassembled WGS sequence"/>
</dbReference>
<keyword evidence="3" id="KW-1185">Reference proteome</keyword>
<feature type="transmembrane region" description="Helical" evidence="1">
    <location>
        <begin position="6"/>
        <end position="27"/>
    </location>
</feature>